<dbReference type="Proteomes" id="UP001464555">
    <property type="component" value="Unassembled WGS sequence"/>
</dbReference>
<accession>A0ABU9HXL3</accession>
<feature type="transmembrane region" description="Helical" evidence="6">
    <location>
        <begin position="53"/>
        <end position="72"/>
    </location>
</feature>
<name>A0ABU9HXL3_9FLAO</name>
<dbReference type="EMBL" id="JBBYHR010000005">
    <property type="protein sequence ID" value="MEL1244910.1"/>
    <property type="molecule type" value="Genomic_DNA"/>
</dbReference>
<evidence type="ECO:0000256" key="3">
    <source>
        <dbReference type="ARBA" id="ARBA00022692"/>
    </source>
</evidence>
<dbReference type="Pfam" id="PF01040">
    <property type="entry name" value="UbiA"/>
    <property type="match status" value="1"/>
</dbReference>
<gene>
    <name evidence="7" type="ORF">AAEO56_11600</name>
</gene>
<keyword evidence="3 6" id="KW-0812">Transmembrane</keyword>
<feature type="transmembrane region" description="Helical" evidence="6">
    <location>
        <begin position="143"/>
        <end position="166"/>
    </location>
</feature>
<keyword evidence="4 6" id="KW-1133">Transmembrane helix</keyword>
<evidence type="ECO:0000256" key="2">
    <source>
        <dbReference type="ARBA" id="ARBA00022475"/>
    </source>
</evidence>
<feature type="transmembrane region" description="Helical" evidence="6">
    <location>
        <begin position="245"/>
        <end position="264"/>
    </location>
</feature>
<evidence type="ECO:0000256" key="6">
    <source>
        <dbReference type="SAM" id="Phobius"/>
    </source>
</evidence>
<comment type="caution">
    <text evidence="7">The sequence shown here is derived from an EMBL/GenBank/DDBJ whole genome shotgun (WGS) entry which is preliminary data.</text>
</comment>
<reference evidence="7 8" key="1">
    <citation type="submission" date="2024-04" db="EMBL/GenBank/DDBJ databases">
        <title>Flavobacterium sp. DGU11 16S ribosomal RNA gene Genome sequencing and assembly.</title>
        <authorList>
            <person name="Park S."/>
        </authorList>
    </citation>
    <scope>NUCLEOTIDE SEQUENCE [LARGE SCALE GENOMIC DNA]</scope>
    <source>
        <strain evidence="7 8">DGU11</strain>
    </source>
</reference>
<dbReference type="Gene3D" id="1.10.357.140">
    <property type="entry name" value="UbiA prenyltransferase"/>
    <property type="match status" value="1"/>
</dbReference>
<evidence type="ECO:0000256" key="5">
    <source>
        <dbReference type="ARBA" id="ARBA00023136"/>
    </source>
</evidence>
<dbReference type="PANTHER" id="PTHR42723">
    <property type="entry name" value="CHLOROPHYLL SYNTHASE"/>
    <property type="match status" value="1"/>
</dbReference>
<evidence type="ECO:0000256" key="1">
    <source>
        <dbReference type="ARBA" id="ARBA00004141"/>
    </source>
</evidence>
<keyword evidence="5 6" id="KW-0472">Membrane</keyword>
<dbReference type="InterPro" id="IPR044878">
    <property type="entry name" value="UbiA_sf"/>
</dbReference>
<comment type="subcellular location">
    <subcellularLocation>
        <location evidence="1">Membrane</location>
        <topology evidence="1">Multi-pass membrane protein</topology>
    </subcellularLocation>
</comment>
<protein>
    <submittedName>
        <fullName evidence="7">Geranylgeranylglycerol-phosphate geranylgeranyltransferase</fullName>
    </submittedName>
</protein>
<feature type="transmembrane region" description="Helical" evidence="6">
    <location>
        <begin position="219"/>
        <end position="239"/>
    </location>
</feature>
<organism evidence="7 8">
    <name type="scientific">Flavobacterium arundinis</name>
    <dbReference type="NCBI Taxonomy" id="3139143"/>
    <lineage>
        <taxon>Bacteria</taxon>
        <taxon>Pseudomonadati</taxon>
        <taxon>Bacteroidota</taxon>
        <taxon>Flavobacteriia</taxon>
        <taxon>Flavobacteriales</taxon>
        <taxon>Flavobacteriaceae</taxon>
        <taxon>Flavobacterium</taxon>
    </lineage>
</organism>
<evidence type="ECO:0000313" key="8">
    <source>
        <dbReference type="Proteomes" id="UP001464555"/>
    </source>
</evidence>
<dbReference type="RefSeq" id="WP_341697223.1">
    <property type="nucleotide sequence ID" value="NZ_JBBYHR010000005.1"/>
</dbReference>
<dbReference type="InterPro" id="IPR000537">
    <property type="entry name" value="UbiA_prenyltransferase"/>
</dbReference>
<feature type="transmembrane region" description="Helical" evidence="6">
    <location>
        <begin position="103"/>
        <end position="136"/>
    </location>
</feature>
<sequence>MASRKTRLTRMKILSMFSVVRGYNIPIIALAQYLSAIFILAPEKRALDVLLDLNLFFIVLASSLTIASGYIINNFYDAQKDLINRPKKSMLDRLVSQSTKLQVYFALNFTVFLLALLVSWRAAVFFSIYIFLIWFYSHKLKRYPLIGNLTAALLAVLPFFGILMYFKNFYEVIFAHATFLFLLILTRELIKDLENIKGDIVADYRTIPVMFGEKMAKSVIAALTFLTVIPVFLLIDVYDVGYMDIYFYSGMIVIIYFLSLLWKAETQKEYVRLHNILKFLIVTGIFCIVLIDPKVLVHGRQLLPMI</sequence>
<feature type="transmembrane region" description="Helical" evidence="6">
    <location>
        <begin position="20"/>
        <end position="41"/>
    </location>
</feature>
<evidence type="ECO:0000256" key="4">
    <source>
        <dbReference type="ARBA" id="ARBA00022989"/>
    </source>
</evidence>
<keyword evidence="8" id="KW-1185">Reference proteome</keyword>
<dbReference type="InterPro" id="IPR050475">
    <property type="entry name" value="Prenyltransferase_related"/>
</dbReference>
<feature type="transmembrane region" description="Helical" evidence="6">
    <location>
        <begin position="276"/>
        <end position="296"/>
    </location>
</feature>
<dbReference type="PANTHER" id="PTHR42723:SF1">
    <property type="entry name" value="CHLOROPHYLL SYNTHASE, CHLOROPLASTIC"/>
    <property type="match status" value="1"/>
</dbReference>
<dbReference type="CDD" id="cd13961">
    <property type="entry name" value="PT_UbiA_DGGGPS"/>
    <property type="match status" value="1"/>
</dbReference>
<proteinExistence type="predicted"/>
<keyword evidence="2" id="KW-1003">Cell membrane</keyword>
<evidence type="ECO:0000313" key="7">
    <source>
        <dbReference type="EMBL" id="MEL1244910.1"/>
    </source>
</evidence>